<dbReference type="KEGG" id="ckh:LVJ77_10430"/>
<reference evidence="1" key="1">
    <citation type="journal article" date="2022" name="Res Sq">
        <title>Evolution of multicellular longitudinally dividing oral cavity symbionts (Neisseriaceae).</title>
        <authorList>
            <person name="Nyongesa S."/>
            <person name="Weber P."/>
            <person name="Bernet E."/>
            <person name="Pullido F."/>
            <person name="Nieckarz M."/>
            <person name="Delaby M."/>
            <person name="Nieves C."/>
            <person name="Viehboeck T."/>
            <person name="Krause N."/>
            <person name="Rivera-Millot A."/>
            <person name="Nakamura A."/>
            <person name="Vischer N."/>
            <person name="VanNieuwenhze M."/>
            <person name="Brun Y."/>
            <person name="Cava F."/>
            <person name="Bulgheresi S."/>
            <person name="Veyrier F."/>
        </authorList>
    </citation>
    <scope>NUCLEOTIDE SEQUENCE</scope>
    <source>
        <strain evidence="1">17694</strain>
    </source>
</reference>
<keyword evidence="2" id="KW-1185">Reference proteome</keyword>
<protein>
    <submittedName>
        <fullName evidence="1">Uncharacterized protein</fullName>
    </submittedName>
</protein>
<name>A0A8T9MUU4_9NEIS</name>
<reference evidence="1" key="2">
    <citation type="submission" date="2024-09" db="EMBL/GenBank/DDBJ databases">
        <authorList>
            <person name="Veyrier F.J."/>
        </authorList>
    </citation>
    <scope>NUCLEOTIDE SEQUENCE</scope>
    <source>
        <strain evidence="1">17694</strain>
    </source>
</reference>
<organism evidence="1 2">
    <name type="scientific">Conchiformibius kuhniae</name>
    <dbReference type="NCBI Taxonomy" id="211502"/>
    <lineage>
        <taxon>Bacteria</taxon>
        <taxon>Pseudomonadati</taxon>
        <taxon>Pseudomonadota</taxon>
        <taxon>Betaproteobacteria</taxon>
        <taxon>Neisseriales</taxon>
        <taxon>Neisseriaceae</taxon>
        <taxon>Conchiformibius</taxon>
    </lineage>
</organism>
<dbReference type="RefSeq" id="WP_156900914.1">
    <property type="nucleotide sequence ID" value="NZ_CP091521.1"/>
</dbReference>
<accession>A0A8T9MUU4</accession>
<proteinExistence type="predicted"/>
<evidence type="ECO:0000313" key="1">
    <source>
        <dbReference type="EMBL" id="UOP04625.2"/>
    </source>
</evidence>
<dbReference type="AlphaFoldDB" id="A0A8T9MUU4"/>
<evidence type="ECO:0000313" key="2">
    <source>
        <dbReference type="Proteomes" id="UP000831534"/>
    </source>
</evidence>
<dbReference type="EMBL" id="CP091521">
    <property type="protein sequence ID" value="UOP04625.2"/>
    <property type="molecule type" value="Genomic_DNA"/>
</dbReference>
<dbReference type="Proteomes" id="UP000831534">
    <property type="component" value="Chromosome"/>
</dbReference>
<gene>
    <name evidence="1" type="ORF">LVJ77_10430</name>
</gene>
<sequence length="155" mass="18512">MNFVYYEQATPEMIEKYRMYEEMEMKKNGGYLYGVYVFGYFNKFFSFGSRGGFQDIFLDDEAECYLRMGSYPGYIGGKHAHSFLLYVDGRKILFTIHQENDDGEYDRENIKLVWIWDKGRKKIEEMTAVLPVIKEAVRAYFLHEWQGQINPTFDF</sequence>